<name>A0A090MR64_AFIFE</name>
<evidence type="ECO:0000259" key="2">
    <source>
        <dbReference type="Pfam" id="PF24698"/>
    </source>
</evidence>
<organism evidence="3 4">
    <name type="scientific">Afipia felis</name>
    <name type="common">Cat scratch disease bacillus</name>
    <dbReference type="NCBI Taxonomy" id="1035"/>
    <lineage>
        <taxon>Bacteria</taxon>
        <taxon>Pseudomonadati</taxon>
        <taxon>Pseudomonadota</taxon>
        <taxon>Alphaproteobacteria</taxon>
        <taxon>Hyphomicrobiales</taxon>
        <taxon>Nitrobacteraceae</taxon>
        <taxon>Afipia</taxon>
    </lineage>
</organism>
<feature type="domain" description="DUF7662" evidence="2">
    <location>
        <begin position="7"/>
        <end position="84"/>
    </location>
</feature>
<dbReference type="AlphaFoldDB" id="A0A090MR64"/>
<comment type="caution">
    <text evidence="3">The sequence shown here is derived from an EMBL/GenBank/DDBJ whole genome shotgun (WGS) entry which is preliminary data.</text>
</comment>
<reference evidence="3 4" key="1">
    <citation type="journal article" date="2014" name="Genome Announc.">
        <title>Genome Sequence of Afipia felis Strain 76713, Isolated in Hospital Water Using an Amoeba Co-Culture Procedure.</title>
        <authorList>
            <person name="Benamar S."/>
            <person name="La Scola B."/>
            <person name="Croce O."/>
        </authorList>
    </citation>
    <scope>NUCLEOTIDE SEQUENCE [LARGE SCALE GENOMIC DNA]</scope>
    <source>
        <strain evidence="3 4">76713</strain>
    </source>
</reference>
<dbReference type="Proteomes" id="UP000035762">
    <property type="component" value="Unassembled WGS sequence"/>
</dbReference>
<dbReference type="RefSeq" id="WP_009339416.1">
    <property type="nucleotide sequence ID" value="NZ_CCAZ020000001.1"/>
</dbReference>
<feature type="region of interest" description="Disordered" evidence="1">
    <location>
        <begin position="49"/>
        <end position="71"/>
    </location>
</feature>
<sequence length="91" mass="10774">MIEADKYDALRDYLKERTEAELVLSFEQIESILGFALSRSSQRARWWEKERNPQDAMPQRNAIRDGGYEATRLPDGTGVRFRRIGLKRTWR</sequence>
<accession>A0A090MR64</accession>
<dbReference type="Pfam" id="PF24698">
    <property type="entry name" value="DUF7662"/>
    <property type="match status" value="1"/>
</dbReference>
<protein>
    <recommendedName>
        <fullName evidence="2">DUF7662 domain-containing protein</fullName>
    </recommendedName>
</protein>
<dbReference type="OrthoDB" id="3480230at2"/>
<dbReference type="EMBL" id="CCAZ020000001">
    <property type="protein sequence ID" value="CEG08129.1"/>
    <property type="molecule type" value="Genomic_DNA"/>
</dbReference>
<gene>
    <name evidence="3" type="ORF">BN961_01541</name>
</gene>
<dbReference type="InterPro" id="IPR056079">
    <property type="entry name" value="DUF7662"/>
</dbReference>
<evidence type="ECO:0000256" key="1">
    <source>
        <dbReference type="SAM" id="MobiDB-lite"/>
    </source>
</evidence>
<evidence type="ECO:0000313" key="3">
    <source>
        <dbReference type="EMBL" id="CEG08129.1"/>
    </source>
</evidence>
<keyword evidence="4" id="KW-1185">Reference proteome</keyword>
<evidence type="ECO:0000313" key="4">
    <source>
        <dbReference type="Proteomes" id="UP000035762"/>
    </source>
</evidence>
<proteinExistence type="predicted"/>